<dbReference type="PANTHER" id="PTHR32086">
    <property type="entry name" value="FANCONI ANEMIA GROUP D2 PROTEIN"/>
    <property type="match status" value="1"/>
</dbReference>
<evidence type="ECO:0000313" key="8">
    <source>
        <dbReference type="Proteomes" id="UP000036987"/>
    </source>
</evidence>
<comment type="subcellular location">
    <subcellularLocation>
        <location evidence="1">Nucleus</location>
    </subcellularLocation>
</comment>
<dbReference type="GO" id="GO:1990918">
    <property type="term" value="P:double-strand break repair involved in meiotic recombination"/>
    <property type="evidence" value="ECO:0000318"/>
    <property type="project" value="GO_Central"/>
</dbReference>
<comment type="caution">
    <text evidence="7">The sequence shown here is derived from an EMBL/GenBank/DDBJ whole genome shotgun (WGS) entry which is preliminary data.</text>
</comment>
<name>A0A0K9NJX6_ZOSMR</name>
<dbReference type="Proteomes" id="UP000036987">
    <property type="component" value="Unassembled WGS sequence"/>
</dbReference>
<evidence type="ECO:0008006" key="9">
    <source>
        <dbReference type="Google" id="ProtNLM"/>
    </source>
</evidence>
<gene>
    <name evidence="7" type="ORF">ZOSMA_8G00680</name>
</gene>
<keyword evidence="8" id="KW-1185">Reference proteome</keyword>
<evidence type="ECO:0000256" key="2">
    <source>
        <dbReference type="ARBA" id="ARBA00022499"/>
    </source>
</evidence>
<proteinExistence type="inferred from homology"/>
<dbReference type="PANTHER" id="PTHR32086:SF0">
    <property type="entry name" value="FANCONI ANEMIA GROUP D2 PROTEIN"/>
    <property type="match status" value="1"/>
</dbReference>
<feature type="region of interest" description="Disordered" evidence="6">
    <location>
        <begin position="36"/>
        <end position="58"/>
    </location>
</feature>
<reference evidence="8" key="1">
    <citation type="journal article" date="2016" name="Nature">
        <title>The genome of the seagrass Zostera marina reveals angiosperm adaptation to the sea.</title>
        <authorList>
            <person name="Olsen J.L."/>
            <person name="Rouze P."/>
            <person name="Verhelst B."/>
            <person name="Lin Y.-C."/>
            <person name="Bayer T."/>
            <person name="Collen J."/>
            <person name="Dattolo E."/>
            <person name="De Paoli E."/>
            <person name="Dittami S."/>
            <person name="Maumus F."/>
            <person name="Michel G."/>
            <person name="Kersting A."/>
            <person name="Lauritano C."/>
            <person name="Lohaus R."/>
            <person name="Toepel M."/>
            <person name="Tonon T."/>
            <person name="Vanneste K."/>
            <person name="Amirebrahimi M."/>
            <person name="Brakel J."/>
            <person name="Bostroem C."/>
            <person name="Chovatia M."/>
            <person name="Grimwood J."/>
            <person name="Jenkins J.W."/>
            <person name="Jueterbock A."/>
            <person name="Mraz A."/>
            <person name="Stam W.T."/>
            <person name="Tice H."/>
            <person name="Bornberg-Bauer E."/>
            <person name="Green P.J."/>
            <person name="Pearson G.A."/>
            <person name="Procaccini G."/>
            <person name="Duarte C.M."/>
            <person name="Schmutz J."/>
            <person name="Reusch T.B.H."/>
            <person name="Van de Peer Y."/>
        </authorList>
    </citation>
    <scope>NUCLEOTIDE SEQUENCE [LARGE SCALE GENOMIC DNA]</scope>
    <source>
        <strain evidence="8">cv. Finnish</strain>
    </source>
</reference>
<accession>A0A0K9NJX6</accession>
<dbReference type="STRING" id="29655.A0A0K9NJX6"/>
<organism evidence="7 8">
    <name type="scientific">Zostera marina</name>
    <name type="common">Eelgrass</name>
    <dbReference type="NCBI Taxonomy" id="29655"/>
    <lineage>
        <taxon>Eukaryota</taxon>
        <taxon>Viridiplantae</taxon>
        <taxon>Streptophyta</taxon>
        <taxon>Embryophyta</taxon>
        <taxon>Tracheophyta</taxon>
        <taxon>Spermatophyta</taxon>
        <taxon>Magnoliopsida</taxon>
        <taxon>Liliopsida</taxon>
        <taxon>Zosteraceae</taxon>
        <taxon>Zostera</taxon>
    </lineage>
</organism>
<dbReference type="InterPro" id="IPR029448">
    <property type="entry name" value="FANCD2"/>
</dbReference>
<comment type="similarity">
    <text evidence="5">Belongs to the Fanconi anemia protein FANCD2 family.</text>
</comment>
<evidence type="ECO:0000256" key="3">
    <source>
        <dbReference type="ARBA" id="ARBA00022843"/>
    </source>
</evidence>
<evidence type="ECO:0000313" key="7">
    <source>
        <dbReference type="EMBL" id="KMZ56923.1"/>
    </source>
</evidence>
<keyword evidence="3" id="KW-0832">Ubl conjugation</keyword>
<dbReference type="Pfam" id="PF14631">
    <property type="entry name" value="FancD2"/>
    <property type="match status" value="2"/>
</dbReference>
<dbReference type="GO" id="GO:0036297">
    <property type="term" value="P:interstrand cross-link repair"/>
    <property type="evidence" value="ECO:0000318"/>
    <property type="project" value="GO_Central"/>
</dbReference>
<feature type="compositionally biased region" description="Acidic residues" evidence="6">
    <location>
        <begin position="1470"/>
        <end position="1503"/>
    </location>
</feature>
<keyword evidence="4" id="KW-0539">Nucleus</keyword>
<evidence type="ECO:0000256" key="6">
    <source>
        <dbReference type="SAM" id="MobiDB-lite"/>
    </source>
</evidence>
<dbReference type="OMA" id="QCIRGNT"/>
<evidence type="ECO:0000256" key="4">
    <source>
        <dbReference type="ARBA" id="ARBA00023242"/>
    </source>
</evidence>
<dbReference type="GO" id="GO:0007129">
    <property type="term" value="P:homologous chromosome pairing at meiosis"/>
    <property type="evidence" value="ECO:0000318"/>
    <property type="project" value="GO_Central"/>
</dbReference>
<dbReference type="GO" id="GO:0005634">
    <property type="term" value="C:nucleus"/>
    <property type="evidence" value="ECO:0000318"/>
    <property type="project" value="GO_Central"/>
</dbReference>
<keyword evidence="2" id="KW-1017">Isopeptide bond</keyword>
<evidence type="ECO:0000256" key="1">
    <source>
        <dbReference type="ARBA" id="ARBA00004123"/>
    </source>
</evidence>
<evidence type="ECO:0000256" key="5">
    <source>
        <dbReference type="ARBA" id="ARBA00093456"/>
    </source>
</evidence>
<sequence>MTAATSHRPQCIVISSKKNPRVGWNLEETTMVFLTRKKQRAPSPSSPREEHLNHNEEEQSNTISTLISVLADAGCTVCTVAGGPPSVPVDSHKFIRRLESRFTTESDLVSTFLDALEDFIRNPNNLRRILIPLSNDININGHSRLTRRESLVRLLLLVPPLQLHLQILLLEKLPEHFNGDISKLIINQFVWLDFLIDPSTFSEKLLEVLEICPLSLKKDIIGFLPEMIGDQVNCKVVESLERMLQDDLDVIVPVLDSLSNLNLDEQLQDQTITIALSCLRTVDEDHMAHLLRFLLLSSTPKNVKRIISQIRRQVKFISIPEAHVARNRKLKGKSFGKSSEASILESICSNIRFKSMICEEILKELRSLEQSNDHKVIDVWLLILIHTNGGSLQKSVEKTLKRKILEGCLRMSLFDQCIHGQRDLVKGYFATYLSVCEYLLTCKENVVREFGGQVYISLFEEFAEIYSRLEILGALVAHIGTGIEFEVSSALEIMVSLTSKYSIEMIPISSHINGILDYLEGFTNENLHRVYEIFCQLAWFAHSDNDSCCSSFANELLMIVRKQVGNPDLRFKMMGIVGILKIVSKLGNENAIIKSSHSEKSNSEEALELLKTSTESCKLEALPLILLYDELINLLGSTILSPIILEWLGRHAGDFESNFLSDLNDGQLPSKDLLSLQGELWMNLDGDISPLCVDILRLVSSNECSINLQILPAQFLLLSSVERCTNQGSLGGIDALLGCPIHLPSPMYFDTNSSWSSLTSVQKKTVCLSFYYAINWIRESLNAFSTQVSGNLICVTQSTKEEMIAKLLKRLRNLIFMESLLNFFLKDYTISLPEVHNCFGYPRSFLTSKPINFQNVRKKRRFHTLFEGASDNKKTSIKKSKGVNDGLRQPTILEILKGTTASVNQGALPGEGSGSSSFKGKSQSAIEQNAFDSFDISVFPTFLDGQKLKFRPLLVDCLALLSFSQAHGSCCSDSAAELPLYLYLLRDFHHKLDSLSSSGNTLMISNALRYPPGPNRMTIFNFFELVSSLFPCLRKHLDVAVCVLNEGSENCQDHWRSQSNNAGNPDVFYIDCSKLSTAEFVCREVFICFKKLSTFPELFQHAGMPILQNLLEQFQPIGEFVKNCLDINPLPSPGSMEYLYCGVYIYLENIMDTVCDFSCSLASEILFTLDSIIKSISTLLKKFVDENAKSSCIKISNGVLSYLQKMLGVSAQNLLLRDWNNVDNKLKSKGDMIQRILYIYLNNNKSPSDLLVDLACSLLPQVSCLSSKNKHDTVCGFPTLSPTLFVYWYRVLHDVNVTILSKLIKEDMLKSRGKVQHIAENEVFVRLGQFVDVIVSLIGMCKTHDKVIIHAMAIKYGGKFIDTFLKAFNFLEAHFKKYSNLIIQMITELQKATRILQTLCSEAKVSKRTTVTCKVPTVKRSLERFLFCVKALLLNAPNGCTFWMGSLKHKDLLGHVIPSQAYGEVDANTDADINDNAQDDDDNDTVGDDDNDTVGDDDVDVDVDNVNLEETYQMDS</sequence>
<dbReference type="OrthoDB" id="27031at2759"/>
<dbReference type="GO" id="GO:0031573">
    <property type="term" value="P:mitotic intra-S DNA damage checkpoint signaling"/>
    <property type="evidence" value="ECO:0000318"/>
    <property type="project" value="GO_Central"/>
</dbReference>
<dbReference type="GO" id="GO:0000793">
    <property type="term" value="C:condensed chromosome"/>
    <property type="evidence" value="ECO:0000318"/>
    <property type="project" value="GO_Central"/>
</dbReference>
<feature type="compositionally biased region" description="Basic and acidic residues" evidence="6">
    <location>
        <begin position="47"/>
        <end position="57"/>
    </location>
</feature>
<dbReference type="GO" id="GO:0070182">
    <property type="term" value="F:DNA polymerase binding"/>
    <property type="evidence" value="ECO:0000318"/>
    <property type="project" value="GO_Central"/>
</dbReference>
<feature type="region of interest" description="Disordered" evidence="6">
    <location>
        <begin position="1470"/>
        <end position="1516"/>
    </location>
</feature>
<protein>
    <recommendedName>
        <fullName evidence="9">Fanconi anemia group D2 protein</fullName>
    </recommendedName>
</protein>
<dbReference type="EMBL" id="LFYR01002110">
    <property type="protein sequence ID" value="KMZ56923.1"/>
    <property type="molecule type" value="Genomic_DNA"/>
</dbReference>